<gene>
    <name evidence="3" type="ORF">HUJ06_000820</name>
</gene>
<keyword evidence="2" id="KW-1133">Transmembrane helix</keyword>
<evidence type="ECO:0000256" key="2">
    <source>
        <dbReference type="SAM" id="Phobius"/>
    </source>
</evidence>
<reference evidence="3 4" key="1">
    <citation type="journal article" date="2020" name="Mol. Biol. Evol.">
        <title>Distinct Expression and Methylation Patterns for Genes with Different Fates following a Single Whole-Genome Duplication in Flowering Plants.</title>
        <authorList>
            <person name="Shi T."/>
            <person name="Rahmani R.S."/>
            <person name="Gugger P.F."/>
            <person name="Wang M."/>
            <person name="Li H."/>
            <person name="Zhang Y."/>
            <person name="Li Z."/>
            <person name="Wang Q."/>
            <person name="Van de Peer Y."/>
            <person name="Marchal K."/>
            <person name="Chen J."/>
        </authorList>
    </citation>
    <scope>NUCLEOTIDE SEQUENCE [LARGE SCALE GENOMIC DNA]</scope>
    <source>
        <tissue evidence="3">Leaf</tissue>
    </source>
</reference>
<organism evidence="3 4">
    <name type="scientific">Nelumbo nucifera</name>
    <name type="common">Sacred lotus</name>
    <dbReference type="NCBI Taxonomy" id="4432"/>
    <lineage>
        <taxon>Eukaryota</taxon>
        <taxon>Viridiplantae</taxon>
        <taxon>Streptophyta</taxon>
        <taxon>Embryophyta</taxon>
        <taxon>Tracheophyta</taxon>
        <taxon>Spermatophyta</taxon>
        <taxon>Magnoliopsida</taxon>
        <taxon>Proteales</taxon>
        <taxon>Nelumbonaceae</taxon>
        <taxon>Nelumbo</taxon>
    </lineage>
</organism>
<feature type="compositionally biased region" description="Basic and acidic residues" evidence="1">
    <location>
        <begin position="1"/>
        <end position="11"/>
    </location>
</feature>
<evidence type="ECO:0000256" key="1">
    <source>
        <dbReference type="SAM" id="MobiDB-lite"/>
    </source>
</evidence>
<proteinExistence type="predicted"/>
<keyword evidence="2" id="KW-0472">Membrane</keyword>
<protein>
    <submittedName>
        <fullName evidence="3">Uncharacterized protein</fullName>
    </submittedName>
</protein>
<evidence type="ECO:0000313" key="4">
    <source>
        <dbReference type="Proteomes" id="UP000607653"/>
    </source>
</evidence>
<feature type="transmembrane region" description="Helical" evidence="2">
    <location>
        <begin position="34"/>
        <end position="52"/>
    </location>
</feature>
<evidence type="ECO:0000313" key="3">
    <source>
        <dbReference type="EMBL" id="DAD42590.1"/>
    </source>
</evidence>
<comment type="caution">
    <text evidence="3">The sequence shown here is derived from an EMBL/GenBank/DDBJ whole genome shotgun (WGS) entry which is preliminary data.</text>
</comment>
<dbReference type="AlphaFoldDB" id="A0A822ZDK2"/>
<accession>A0A822ZDK2</accession>
<sequence length="61" mass="7063">MQRDRSIDKAIRPRRSRRRRGSRGEEYGNGLNPLGGLFLFLVLVILMAVTLLHRLDSCLLR</sequence>
<feature type="region of interest" description="Disordered" evidence="1">
    <location>
        <begin position="1"/>
        <end position="32"/>
    </location>
</feature>
<feature type="compositionally biased region" description="Basic residues" evidence="1">
    <location>
        <begin position="12"/>
        <end position="21"/>
    </location>
</feature>
<keyword evidence="4" id="KW-1185">Reference proteome</keyword>
<keyword evidence="2" id="KW-0812">Transmembrane</keyword>
<name>A0A822ZDK2_NELNU</name>
<dbReference type="EMBL" id="DUZY01000006">
    <property type="protein sequence ID" value="DAD42590.1"/>
    <property type="molecule type" value="Genomic_DNA"/>
</dbReference>
<dbReference type="Proteomes" id="UP000607653">
    <property type="component" value="Unassembled WGS sequence"/>
</dbReference>